<keyword evidence="1" id="KW-0812">Transmembrane</keyword>
<evidence type="ECO:0000256" key="2">
    <source>
        <dbReference type="SAM" id="SignalP"/>
    </source>
</evidence>
<keyword evidence="4" id="KW-1185">Reference proteome</keyword>
<proteinExistence type="predicted"/>
<feature type="chain" id="PRO_5043587661" evidence="2">
    <location>
        <begin position="18"/>
        <end position="282"/>
    </location>
</feature>
<keyword evidence="2" id="KW-0732">Signal</keyword>
<reference evidence="3 4" key="1">
    <citation type="submission" date="2024-03" db="EMBL/GenBank/DDBJ databases">
        <title>The Acrasis kona genome and developmental transcriptomes reveal deep origins of eukaryotic multicellular pathways.</title>
        <authorList>
            <person name="Sheikh S."/>
            <person name="Fu C.-J."/>
            <person name="Brown M.W."/>
            <person name="Baldauf S.L."/>
        </authorList>
    </citation>
    <scope>NUCLEOTIDE SEQUENCE [LARGE SCALE GENOMIC DNA]</scope>
    <source>
        <strain evidence="3 4">ATCC MYA-3509</strain>
    </source>
</reference>
<keyword evidence="1" id="KW-1133">Transmembrane helix</keyword>
<sequence>MKLLLLVVAMLVACTTADYVIEEISTTITQQASTCKVNVEEKIVMTFTQKAYTEFYRPIEDHTNYQKASIDSSFTVSSPTVTILGSSHTQRNQQNDATLLYVRFSPAIGTHTFIFRYIILSPLLTSGDEDRIRWPYQFGTVTKSVITTFNFPFSNPGTFNVGGGGLSTQTPTSVTVTQTNISPNNKYLPVVSYNHALSPSGDCKQEKPSTILVIILCSVFGGLCVCLTIVGCICGIIRRSLFPWGGGGYHTIYHTSSYPSSGGYQSGGGFNSGFSGTSGVAN</sequence>
<dbReference type="AlphaFoldDB" id="A0AAW2ZFF2"/>
<keyword evidence="1" id="KW-0472">Membrane</keyword>
<name>A0AAW2ZFF2_9EUKA</name>
<protein>
    <submittedName>
        <fullName evidence="3">Developmentally-regulated membrane protein</fullName>
    </submittedName>
</protein>
<organism evidence="3 4">
    <name type="scientific">Acrasis kona</name>
    <dbReference type="NCBI Taxonomy" id="1008807"/>
    <lineage>
        <taxon>Eukaryota</taxon>
        <taxon>Discoba</taxon>
        <taxon>Heterolobosea</taxon>
        <taxon>Tetramitia</taxon>
        <taxon>Eutetramitia</taxon>
        <taxon>Acrasidae</taxon>
        <taxon>Acrasis</taxon>
    </lineage>
</organism>
<evidence type="ECO:0000313" key="3">
    <source>
        <dbReference type="EMBL" id="KAL0488094.1"/>
    </source>
</evidence>
<accession>A0AAW2ZFF2</accession>
<gene>
    <name evidence="3" type="ORF">AKO1_008976</name>
</gene>
<feature type="transmembrane region" description="Helical" evidence="1">
    <location>
        <begin position="211"/>
        <end position="237"/>
    </location>
</feature>
<evidence type="ECO:0000313" key="4">
    <source>
        <dbReference type="Proteomes" id="UP001431209"/>
    </source>
</evidence>
<evidence type="ECO:0000256" key="1">
    <source>
        <dbReference type="SAM" id="Phobius"/>
    </source>
</evidence>
<feature type="signal peptide" evidence="2">
    <location>
        <begin position="1"/>
        <end position="17"/>
    </location>
</feature>
<dbReference type="Proteomes" id="UP001431209">
    <property type="component" value="Unassembled WGS sequence"/>
</dbReference>
<comment type="caution">
    <text evidence="3">The sequence shown here is derived from an EMBL/GenBank/DDBJ whole genome shotgun (WGS) entry which is preliminary data.</text>
</comment>
<dbReference type="EMBL" id="JAOPGA020001408">
    <property type="protein sequence ID" value="KAL0488094.1"/>
    <property type="molecule type" value="Genomic_DNA"/>
</dbReference>